<organism evidence="3">
    <name type="scientific">Soboliphyme baturini</name>
    <dbReference type="NCBI Taxonomy" id="241478"/>
    <lineage>
        <taxon>Eukaryota</taxon>
        <taxon>Metazoa</taxon>
        <taxon>Ecdysozoa</taxon>
        <taxon>Nematoda</taxon>
        <taxon>Enoplea</taxon>
        <taxon>Dorylaimia</taxon>
        <taxon>Dioctophymatida</taxon>
        <taxon>Dioctophymatoidea</taxon>
        <taxon>Soboliphymatidae</taxon>
        <taxon>Soboliphyme</taxon>
    </lineage>
</organism>
<keyword evidence="2" id="KW-1185">Reference proteome</keyword>
<reference evidence="3" key="1">
    <citation type="submission" date="2016-06" db="UniProtKB">
        <authorList>
            <consortium name="WormBaseParasite"/>
        </authorList>
    </citation>
    <scope>IDENTIFICATION</scope>
</reference>
<proteinExistence type="predicted"/>
<accession>A0A183IQR5</accession>
<dbReference type="AlphaFoldDB" id="A0A183IQR5"/>
<dbReference type="WBParaSite" id="SBAD_0000619701-mRNA-1">
    <property type="protein sequence ID" value="SBAD_0000619701-mRNA-1"/>
    <property type="gene ID" value="SBAD_0000619701"/>
</dbReference>
<dbReference type="EMBL" id="UZAM01009379">
    <property type="protein sequence ID" value="VDP08800.1"/>
    <property type="molecule type" value="Genomic_DNA"/>
</dbReference>
<dbReference type="Proteomes" id="UP000270296">
    <property type="component" value="Unassembled WGS sequence"/>
</dbReference>
<gene>
    <name evidence="1" type="ORF">SBAD_LOCUS5962</name>
</gene>
<protein>
    <submittedName>
        <fullName evidence="3">PDZ domain-containing protein</fullName>
    </submittedName>
</protein>
<reference evidence="1 2" key="2">
    <citation type="submission" date="2018-11" db="EMBL/GenBank/DDBJ databases">
        <authorList>
            <consortium name="Pathogen Informatics"/>
        </authorList>
    </citation>
    <scope>NUCLEOTIDE SEQUENCE [LARGE SCALE GENOMIC DNA]</scope>
</reference>
<evidence type="ECO:0000313" key="3">
    <source>
        <dbReference type="WBParaSite" id="SBAD_0000619701-mRNA-1"/>
    </source>
</evidence>
<name>A0A183IQR5_9BILA</name>
<sequence>MDRAVNRSYGDECISINGEVVEQVEELKYLGIIFNSDGKFEEEIDRRTGVASGVLRELMRTVELKKRCLYAIIRRQRLGAWPAACQSEKSQLRWCDHVLRKLSEKKAQKSLCAQPIGRGSQDQGSRPRKTGDKCMKGLCSRLGLLSAKVETLVNNRGRWRYRMTRLPPHVERFCEAMKPYRPSAIDFYPASSSDGTGTMGDYLLRREC</sequence>
<dbReference type="OrthoDB" id="425681at2759"/>
<evidence type="ECO:0000313" key="1">
    <source>
        <dbReference type="EMBL" id="VDP08800.1"/>
    </source>
</evidence>
<evidence type="ECO:0000313" key="2">
    <source>
        <dbReference type="Proteomes" id="UP000270296"/>
    </source>
</evidence>